<dbReference type="InterPro" id="IPR006127">
    <property type="entry name" value="ZnuA-like"/>
</dbReference>
<dbReference type="AlphaFoldDB" id="A0A0P1ESQ5"/>
<protein>
    <submittedName>
        <fullName evidence="8">Metal ABC transporter substrate-binding lipoprotein</fullName>
    </submittedName>
</protein>
<feature type="signal peptide" evidence="7">
    <location>
        <begin position="1"/>
        <end position="25"/>
    </location>
</feature>
<evidence type="ECO:0000256" key="4">
    <source>
        <dbReference type="ARBA" id="ARBA00022723"/>
    </source>
</evidence>
<keyword evidence="9" id="KW-1185">Reference proteome</keyword>
<dbReference type="PANTHER" id="PTHR42953">
    <property type="entry name" value="HIGH-AFFINITY ZINC UPTAKE SYSTEM PROTEIN ZNUA-RELATED"/>
    <property type="match status" value="1"/>
</dbReference>
<comment type="subcellular location">
    <subcellularLocation>
        <location evidence="1">Cell envelope</location>
    </subcellularLocation>
</comment>
<gene>
    <name evidence="8" type="primary">mtsA</name>
    <name evidence="8" type="ORF">RUM4293_02629</name>
</gene>
<dbReference type="PANTHER" id="PTHR42953:SF1">
    <property type="entry name" value="METAL-BINDING PROTEIN HI_0362-RELATED"/>
    <property type="match status" value="1"/>
</dbReference>
<dbReference type="RefSeq" id="WP_058273763.1">
    <property type="nucleotide sequence ID" value="NZ_CYPS01000042.1"/>
</dbReference>
<organism evidence="8 9">
    <name type="scientific">Ruegeria atlantica</name>
    <dbReference type="NCBI Taxonomy" id="81569"/>
    <lineage>
        <taxon>Bacteria</taxon>
        <taxon>Pseudomonadati</taxon>
        <taxon>Pseudomonadota</taxon>
        <taxon>Alphaproteobacteria</taxon>
        <taxon>Rhodobacterales</taxon>
        <taxon>Roseobacteraceae</taxon>
        <taxon>Ruegeria</taxon>
    </lineage>
</organism>
<dbReference type="GO" id="GO:0007155">
    <property type="term" value="P:cell adhesion"/>
    <property type="evidence" value="ECO:0007669"/>
    <property type="project" value="InterPro"/>
</dbReference>
<sequence>MTLVKSLYAGIASVSFALAALPAVAAEDNVKIVASFSILGDMVEEVVGDLATVTTIVGPDADAHVYQPSVADAKAVAQADIIFVNGLGFETWSETLIAESGTDATVYVATDGITPVTVEGKIDPHAWNSLSNGMIYVTNVADVMTEAMPEHAEEIAANAAAYIAQLEALDAETKTKLAGLPANRRTVVTAHDAFGYLADAYGLTFLAPVGIDTEAEPSAKDLAVLIDQLKADGAAALFVENITSPTLIQQISDETGIVIGGRLFSDALSERGSPATSYLAMFQHNLNTLLSALGNATAS</sequence>
<keyword evidence="5 7" id="KW-0732">Signal</keyword>
<dbReference type="InterPro" id="IPR006128">
    <property type="entry name" value="Lipoprotein_PsaA-like"/>
</dbReference>
<reference evidence="9" key="1">
    <citation type="submission" date="2015-09" db="EMBL/GenBank/DDBJ databases">
        <authorList>
            <person name="Rodrigo-Torres L."/>
            <person name="Arahal D.R."/>
        </authorList>
    </citation>
    <scope>NUCLEOTIDE SEQUENCE [LARGE SCALE GENOMIC DNA]</scope>
    <source>
        <strain evidence="9">CECT 4293</strain>
    </source>
</reference>
<dbReference type="PRINTS" id="PR00691">
    <property type="entry name" value="ADHESINB"/>
</dbReference>
<evidence type="ECO:0000256" key="1">
    <source>
        <dbReference type="ARBA" id="ARBA00004196"/>
    </source>
</evidence>
<evidence type="ECO:0000256" key="6">
    <source>
        <dbReference type="RuleBase" id="RU003512"/>
    </source>
</evidence>
<dbReference type="SUPFAM" id="SSF53807">
    <property type="entry name" value="Helical backbone' metal receptor"/>
    <property type="match status" value="1"/>
</dbReference>
<dbReference type="GO" id="GO:0030313">
    <property type="term" value="C:cell envelope"/>
    <property type="evidence" value="ECO:0007669"/>
    <property type="project" value="UniProtKB-SubCell"/>
</dbReference>
<feature type="chain" id="PRO_5006061870" evidence="7">
    <location>
        <begin position="26"/>
        <end position="299"/>
    </location>
</feature>
<dbReference type="GO" id="GO:0030001">
    <property type="term" value="P:metal ion transport"/>
    <property type="evidence" value="ECO:0007669"/>
    <property type="project" value="InterPro"/>
</dbReference>
<dbReference type="Proteomes" id="UP000050786">
    <property type="component" value="Unassembled WGS sequence"/>
</dbReference>
<keyword evidence="8" id="KW-0449">Lipoprotein</keyword>
<evidence type="ECO:0000256" key="2">
    <source>
        <dbReference type="ARBA" id="ARBA00011028"/>
    </source>
</evidence>
<evidence type="ECO:0000256" key="5">
    <source>
        <dbReference type="ARBA" id="ARBA00022729"/>
    </source>
</evidence>
<comment type="similarity">
    <text evidence="2 6">Belongs to the bacterial solute-binding protein 9 family.</text>
</comment>
<dbReference type="EMBL" id="CYPS01000042">
    <property type="protein sequence ID" value="CUH43734.1"/>
    <property type="molecule type" value="Genomic_DNA"/>
</dbReference>
<dbReference type="GO" id="GO:0046872">
    <property type="term" value="F:metal ion binding"/>
    <property type="evidence" value="ECO:0007669"/>
    <property type="project" value="UniProtKB-KW"/>
</dbReference>
<evidence type="ECO:0000256" key="7">
    <source>
        <dbReference type="SAM" id="SignalP"/>
    </source>
</evidence>
<keyword evidence="3 6" id="KW-0813">Transport</keyword>
<dbReference type="InterPro" id="IPR050492">
    <property type="entry name" value="Bact_metal-bind_prot9"/>
</dbReference>
<name>A0A0P1ESQ5_9RHOB</name>
<evidence type="ECO:0000313" key="8">
    <source>
        <dbReference type="EMBL" id="CUH43734.1"/>
    </source>
</evidence>
<dbReference type="PRINTS" id="PR00690">
    <property type="entry name" value="ADHESNFAMILY"/>
</dbReference>
<evidence type="ECO:0000313" key="9">
    <source>
        <dbReference type="Proteomes" id="UP000050786"/>
    </source>
</evidence>
<keyword evidence="4" id="KW-0479">Metal-binding</keyword>
<evidence type="ECO:0000256" key="3">
    <source>
        <dbReference type="ARBA" id="ARBA00022448"/>
    </source>
</evidence>
<dbReference type="Pfam" id="PF01297">
    <property type="entry name" value="ZnuA"/>
    <property type="match status" value="1"/>
</dbReference>
<dbReference type="InterPro" id="IPR006129">
    <property type="entry name" value="AdhesinB"/>
</dbReference>
<accession>A0A0P1ESQ5</accession>
<proteinExistence type="inferred from homology"/>
<dbReference type="Gene3D" id="3.40.50.1980">
    <property type="entry name" value="Nitrogenase molybdenum iron protein domain"/>
    <property type="match status" value="2"/>
</dbReference>